<proteinExistence type="predicted"/>
<comment type="caution">
    <text evidence="2">The sequence shown here is derived from an EMBL/GenBank/DDBJ whole genome shotgun (WGS) entry which is preliminary data.</text>
</comment>
<organism evidence="2 3">
    <name type="scientific">Acorus calamus</name>
    <name type="common">Sweet flag</name>
    <dbReference type="NCBI Taxonomy" id="4465"/>
    <lineage>
        <taxon>Eukaryota</taxon>
        <taxon>Viridiplantae</taxon>
        <taxon>Streptophyta</taxon>
        <taxon>Embryophyta</taxon>
        <taxon>Tracheophyta</taxon>
        <taxon>Spermatophyta</taxon>
        <taxon>Magnoliopsida</taxon>
        <taxon>Liliopsida</taxon>
        <taxon>Acoraceae</taxon>
        <taxon>Acorus</taxon>
    </lineage>
</organism>
<dbReference type="PANTHER" id="PTHR31896:SF64">
    <property type="entry name" value="TRICHOTHECENE 3-O-ACETYLTRANSFERASE"/>
    <property type="match status" value="1"/>
</dbReference>
<protein>
    <submittedName>
        <fullName evidence="2">Acetyltransferase</fullName>
    </submittedName>
</protein>
<dbReference type="Proteomes" id="UP001180020">
    <property type="component" value="Unassembled WGS sequence"/>
</dbReference>
<evidence type="ECO:0000313" key="3">
    <source>
        <dbReference type="Proteomes" id="UP001180020"/>
    </source>
</evidence>
<evidence type="ECO:0000256" key="1">
    <source>
        <dbReference type="ARBA" id="ARBA00022679"/>
    </source>
</evidence>
<evidence type="ECO:0000313" key="2">
    <source>
        <dbReference type="EMBL" id="KAK1312332.1"/>
    </source>
</evidence>
<gene>
    <name evidence="2" type="ORF">QJS10_CPA07g00041</name>
</gene>
<keyword evidence="3" id="KW-1185">Reference proteome</keyword>
<dbReference type="InterPro" id="IPR051283">
    <property type="entry name" value="Sec_Metabolite_Acyltrans"/>
</dbReference>
<name>A0AAV9EGA5_ACOCL</name>
<sequence>MESTSPVVKIISKCTVTPSTPSTLGHLKLSVSDLPMLSCHYIQKGLLFPDPPIPIERFLSLLKSSLSLTLSHFPALAGNLSTDPTSGVISISCSDSGAHFIHANADSLSLSDILSDARPLFALDGAVSHDGHRLPISAFQVTVLSDGLFVAASVNHAVTDGTSFWNFFNSWSEITRAVSAGGAASVRIFHFSREAVQELKSIANDPHDDDDDRSISAEIMGKSGNDTWQTQKSVISSFQSLSALLWRGVTRARRLSRERETTFRMAVNCRARVEPKVSPNYFGNAIQSIPTVASVGSLLEKRGHRWAAEQLRRSVAAHDNEKVVRGVRDFEKDPKCFPLGNPDGTGVTMGSSPWFPMYDNDFGWGRPLAVRSGRANKFDGKISAFPGRDVIGSVDLEVCLSPETMARLEMDEEFMHYVSQG</sequence>
<dbReference type="Gene3D" id="3.30.559.10">
    <property type="entry name" value="Chloramphenicol acetyltransferase-like domain"/>
    <property type="match status" value="2"/>
</dbReference>
<dbReference type="GO" id="GO:0016740">
    <property type="term" value="F:transferase activity"/>
    <property type="evidence" value="ECO:0007669"/>
    <property type="project" value="UniProtKB-KW"/>
</dbReference>
<dbReference type="InterPro" id="IPR023213">
    <property type="entry name" value="CAT-like_dom_sf"/>
</dbReference>
<dbReference type="EMBL" id="JAUJYO010000007">
    <property type="protein sequence ID" value="KAK1312332.1"/>
    <property type="molecule type" value="Genomic_DNA"/>
</dbReference>
<keyword evidence="1" id="KW-0808">Transferase</keyword>
<dbReference type="Pfam" id="PF02458">
    <property type="entry name" value="Transferase"/>
    <property type="match status" value="2"/>
</dbReference>
<accession>A0AAV9EGA5</accession>
<dbReference type="AlphaFoldDB" id="A0AAV9EGA5"/>
<reference evidence="2" key="1">
    <citation type="journal article" date="2023" name="Nat. Commun.">
        <title>Diploid and tetraploid genomes of Acorus and the evolution of monocots.</title>
        <authorList>
            <person name="Ma L."/>
            <person name="Liu K.W."/>
            <person name="Li Z."/>
            <person name="Hsiao Y.Y."/>
            <person name="Qi Y."/>
            <person name="Fu T."/>
            <person name="Tang G.D."/>
            <person name="Zhang D."/>
            <person name="Sun W.H."/>
            <person name="Liu D.K."/>
            <person name="Li Y."/>
            <person name="Chen G.Z."/>
            <person name="Liu X.D."/>
            <person name="Liao X.Y."/>
            <person name="Jiang Y.T."/>
            <person name="Yu X."/>
            <person name="Hao Y."/>
            <person name="Huang J."/>
            <person name="Zhao X.W."/>
            <person name="Ke S."/>
            <person name="Chen Y.Y."/>
            <person name="Wu W.L."/>
            <person name="Hsu J.L."/>
            <person name="Lin Y.F."/>
            <person name="Huang M.D."/>
            <person name="Li C.Y."/>
            <person name="Huang L."/>
            <person name="Wang Z.W."/>
            <person name="Zhao X."/>
            <person name="Zhong W.Y."/>
            <person name="Peng D.H."/>
            <person name="Ahmad S."/>
            <person name="Lan S."/>
            <person name="Zhang J.S."/>
            <person name="Tsai W.C."/>
            <person name="Van de Peer Y."/>
            <person name="Liu Z.J."/>
        </authorList>
    </citation>
    <scope>NUCLEOTIDE SEQUENCE</scope>
    <source>
        <strain evidence="2">CP</strain>
    </source>
</reference>
<dbReference type="PANTHER" id="PTHR31896">
    <property type="entry name" value="FAMILY REGULATORY PROTEIN, PUTATIVE (AFU_ORTHOLOGUE AFUA_3G14730)-RELATED"/>
    <property type="match status" value="1"/>
</dbReference>
<reference evidence="2" key="2">
    <citation type="submission" date="2023-06" db="EMBL/GenBank/DDBJ databases">
        <authorList>
            <person name="Ma L."/>
            <person name="Liu K.-W."/>
            <person name="Li Z."/>
            <person name="Hsiao Y.-Y."/>
            <person name="Qi Y."/>
            <person name="Fu T."/>
            <person name="Tang G."/>
            <person name="Zhang D."/>
            <person name="Sun W.-H."/>
            <person name="Liu D.-K."/>
            <person name="Li Y."/>
            <person name="Chen G.-Z."/>
            <person name="Liu X.-D."/>
            <person name="Liao X.-Y."/>
            <person name="Jiang Y.-T."/>
            <person name="Yu X."/>
            <person name="Hao Y."/>
            <person name="Huang J."/>
            <person name="Zhao X.-W."/>
            <person name="Ke S."/>
            <person name="Chen Y.-Y."/>
            <person name="Wu W.-L."/>
            <person name="Hsu J.-L."/>
            <person name="Lin Y.-F."/>
            <person name="Huang M.-D."/>
            <person name="Li C.-Y."/>
            <person name="Huang L."/>
            <person name="Wang Z.-W."/>
            <person name="Zhao X."/>
            <person name="Zhong W.-Y."/>
            <person name="Peng D.-H."/>
            <person name="Ahmad S."/>
            <person name="Lan S."/>
            <person name="Zhang J.-S."/>
            <person name="Tsai W.-C."/>
            <person name="Van De Peer Y."/>
            <person name="Liu Z.-J."/>
        </authorList>
    </citation>
    <scope>NUCLEOTIDE SEQUENCE</scope>
    <source>
        <strain evidence="2">CP</strain>
        <tissue evidence="2">Leaves</tissue>
    </source>
</reference>